<evidence type="ECO:0000256" key="3">
    <source>
        <dbReference type="ARBA" id="ARBA00022792"/>
    </source>
</evidence>
<proteinExistence type="predicted"/>
<keyword evidence="12" id="KW-1185">Reference proteome</keyword>
<gene>
    <name evidence="11" type="ORF">PPL_02238</name>
</gene>
<dbReference type="InParanoid" id="D3B1R4"/>
<evidence type="ECO:0000313" key="12">
    <source>
        <dbReference type="Proteomes" id="UP000001396"/>
    </source>
</evidence>
<comment type="subcellular location">
    <subcellularLocation>
        <location evidence="1">Mitochondrion inner membrane</location>
        <topology evidence="1">Single-pass membrane protein</topology>
    </subcellularLocation>
</comment>
<feature type="compositionally biased region" description="Low complexity" evidence="8">
    <location>
        <begin position="123"/>
        <end position="135"/>
    </location>
</feature>
<evidence type="ECO:0000256" key="6">
    <source>
        <dbReference type="ARBA" id="ARBA00023136"/>
    </source>
</evidence>
<dbReference type="Pfam" id="PF07766">
    <property type="entry name" value="LETM1_RBD"/>
    <property type="match status" value="1"/>
</dbReference>
<dbReference type="GO" id="GO:0030003">
    <property type="term" value="P:intracellular monoatomic cation homeostasis"/>
    <property type="evidence" value="ECO:0007669"/>
    <property type="project" value="TreeGrafter"/>
</dbReference>
<protein>
    <recommendedName>
        <fullName evidence="10">Letm1 RBD domain-containing protein</fullName>
    </recommendedName>
</protein>
<feature type="region of interest" description="Disordered" evidence="8">
    <location>
        <begin position="475"/>
        <end position="500"/>
    </location>
</feature>
<evidence type="ECO:0000256" key="7">
    <source>
        <dbReference type="PROSITE-ProRule" id="PRU01094"/>
    </source>
</evidence>
<dbReference type="PROSITE" id="PS51758">
    <property type="entry name" value="LETM1_RBD"/>
    <property type="match status" value="1"/>
</dbReference>
<evidence type="ECO:0000259" key="10">
    <source>
        <dbReference type="PROSITE" id="PS51758"/>
    </source>
</evidence>
<feature type="region of interest" description="Disordered" evidence="8">
    <location>
        <begin position="122"/>
        <end position="144"/>
    </location>
</feature>
<feature type="compositionally biased region" description="Low complexity" evidence="8">
    <location>
        <begin position="574"/>
        <end position="592"/>
    </location>
</feature>
<evidence type="ECO:0000313" key="11">
    <source>
        <dbReference type="EMBL" id="EFA85238.1"/>
    </source>
</evidence>
<keyword evidence="4 9" id="KW-1133">Transmembrane helix</keyword>
<feature type="region of interest" description="Disordered" evidence="8">
    <location>
        <begin position="545"/>
        <end position="592"/>
    </location>
</feature>
<evidence type="ECO:0000256" key="8">
    <source>
        <dbReference type="SAM" id="MobiDB-lite"/>
    </source>
</evidence>
<dbReference type="Proteomes" id="UP000001396">
    <property type="component" value="Unassembled WGS sequence"/>
</dbReference>
<dbReference type="GO" id="GO:0005743">
    <property type="term" value="C:mitochondrial inner membrane"/>
    <property type="evidence" value="ECO:0007669"/>
    <property type="project" value="UniProtKB-SubCell"/>
</dbReference>
<sequence>MTACLLRVIANEVIGASPITNQLVMAIGHSLKRPLVLSSASNRNINNRVNFKFTKPTDTTISNTIKSYSSQSSTSQSHSMFSSLIYQPYKSSNNSIYNIAADNSNNFSLGLRYYSNIQKETTDVSTSNNTTTTTPTPAPPTPPKETFKEKLKKIAKHYWLGTKLLGKNIKLTVQLIKRLSKGHSLSRRERSLLVQTSADIIRLVPFIIIMVVPFLEFALPVLLKLFPNLLPSTYEWKNEQEEHKTNKLKGNITMAKFLQDTLEDISVELKSNNIVKSKEFHDFMMKVKSGEPVSSNEILTFSQLFRDEITMEKISRPQLLAMHKYLAGGSFVAKWYSNDYLKQQISKKLKKIKQDDILIKKEGLDALTLEELVDAALVRGFKVEGYTRKQIEHQLEQWLDLSLNKSVPSSLLILSRAFTLTSSTTVAEALEDTLEHIPQEALDEVVKKLPVGGVFEEGSVERAEEKLEELSKEAEQLEKENQADLVEGAESTAKETEDVKQQLQSAEQLKEQVAGTEAPQILDGQLKELVDKIDDNIKEIVNIEQTTPLTNAEKAAKKAEQSLSDDDETEIHKQQPQPNEQVQQQQQQTSKI</sequence>
<dbReference type="PANTHER" id="PTHR14009">
    <property type="entry name" value="LEUCINE ZIPPER-EF-HAND CONTAINING TRANSMEMBRANE PROTEIN"/>
    <property type="match status" value="1"/>
</dbReference>
<dbReference type="GeneID" id="31357763"/>
<dbReference type="GO" id="GO:0043022">
    <property type="term" value="F:ribosome binding"/>
    <property type="evidence" value="ECO:0007669"/>
    <property type="project" value="InterPro"/>
</dbReference>
<evidence type="ECO:0000256" key="1">
    <source>
        <dbReference type="ARBA" id="ARBA00004434"/>
    </source>
</evidence>
<evidence type="ECO:0000256" key="4">
    <source>
        <dbReference type="ARBA" id="ARBA00022989"/>
    </source>
</evidence>
<name>D3B1R4_HETP5</name>
<evidence type="ECO:0000256" key="9">
    <source>
        <dbReference type="SAM" id="Phobius"/>
    </source>
</evidence>
<dbReference type="STRING" id="670386.D3B1R4"/>
<evidence type="ECO:0000256" key="5">
    <source>
        <dbReference type="ARBA" id="ARBA00023128"/>
    </source>
</evidence>
<dbReference type="InterPro" id="IPR033122">
    <property type="entry name" value="LETM1-like_RBD"/>
</dbReference>
<reference evidence="11 12" key="1">
    <citation type="journal article" date="2011" name="Genome Res.">
        <title>Phylogeny-wide analysis of social amoeba genomes highlights ancient origins for complex intercellular communication.</title>
        <authorList>
            <person name="Heidel A.J."/>
            <person name="Lawal H.M."/>
            <person name="Felder M."/>
            <person name="Schilde C."/>
            <person name="Helps N.R."/>
            <person name="Tunggal B."/>
            <person name="Rivero F."/>
            <person name="John U."/>
            <person name="Schleicher M."/>
            <person name="Eichinger L."/>
            <person name="Platzer M."/>
            <person name="Noegel A.A."/>
            <person name="Schaap P."/>
            <person name="Gloeckner G."/>
        </authorList>
    </citation>
    <scope>NUCLEOTIDE SEQUENCE [LARGE SCALE GENOMIC DNA]</scope>
    <source>
        <strain evidence="12">ATCC 26659 / Pp 5 / PN500</strain>
    </source>
</reference>
<evidence type="ECO:0000256" key="2">
    <source>
        <dbReference type="ARBA" id="ARBA00022692"/>
    </source>
</evidence>
<keyword evidence="3" id="KW-0999">Mitochondrion inner membrane</keyword>
<dbReference type="EMBL" id="ADBJ01000008">
    <property type="protein sequence ID" value="EFA85238.1"/>
    <property type="molecule type" value="Genomic_DNA"/>
</dbReference>
<feature type="transmembrane region" description="Helical" evidence="9">
    <location>
        <begin position="200"/>
        <end position="223"/>
    </location>
</feature>
<accession>D3B1R4</accession>
<organism evidence="11 12">
    <name type="scientific">Heterostelium pallidum (strain ATCC 26659 / Pp 5 / PN500)</name>
    <name type="common">Cellular slime mold</name>
    <name type="synonym">Polysphondylium pallidum</name>
    <dbReference type="NCBI Taxonomy" id="670386"/>
    <lineage>
        <taxon>Eukaryota</taxon>
        <taxon>Amoebozoa</taxon>
        <taxon>Evosea</taxon>
        <taxon>Eumycetozoa</taxon>
        <taxon>Dictyostelia</taxon>
        <taxon>Acytosteliales</taxon>
        <taxon>Acytosteliaceae</taxon>
        <taxon>Heterostelium</taxon>
    </lineage>
</organism>
<dbReference type="RefSeq" id="XP_020437347.1">
    <property type="nucleotide sequence ID" value="XM_020573230.1"/>
</dbReference>
<dbReference type="FunCoup" id="D3B1R4">
    <property type="interactions" value="16"/>
</dbReference>
<dbReference type="AlphaFoldDB" id="D3B1R4"/>
<feature type="domain" description="Letm1 RBD" evidence="10">
    <location>
        <begin position="244"/>
        <end position="443"/>
    </location>
</feature>
<dbReference type="InterPro" id="IPR044202">
    <property type="entry name" value="LETM1/MDM38-like"/>
</dbReference>
<comment type="caution">
    <text evidence="11">The sequence shown here is derived from an EMBL/GenBank/DDBJ whole genome shotgun (WGS) entry which is preliminary data.</text>
</comment>
<dbReference type="PANTHER" id="PTHR14009:SF1">
    <property type="entry name" value="MITOCHONDRIAL PROTON_CALCIUM EXCHANGER PROTEIN"/>
    <property type="match status" value="1"/>
</dbReference>
<dbReference type="OMA" id="LQHYWDG"/>
<keyword evidence="2 9" id="KW-0812">Transmembrane</keyword>
<keyword evidence="5 7" id="KW-0496">Mitochondrion</keyword>
<keyword evidence="6 9" id="KW-0472">Membrane</keyword>